<comment type="caution">
    <text evidence="2">The sequence shown here is derived from an EMBL/GenBank/DDBJ whole genome shotgun (WGS) entry which is preliminary data.</text>
</comment>
<dbReference type="RefSeq" id="WP_309831296.1">
    <property type="nucleotide sequence ID" value="NZ_JAVIZX010000001.1"/>
</dbReference>
<name>A0ABU1IFX8_9BURK</name>
<protein>
    <submittedName>
        <fullName evidence="2">ABC-type transport system involved in cytochrome c biogenesis permease subunit</fullName>
    </submittedName>
</protein>
<keyword evidence="1" id="KW-0472">Membrane</keyword>
<evidence type="ECO:0000313" key="3">
    <source>
        <dbReference type="Proteomes" id="UP001267710"/>
    </source>
</evidence>
<dbReference type="Proteomes" id="UP001267710">
    <property type="component" value="Unassembled WGS sequence"/>
</dbReference>
<dbReference type="InterPro" id="IPR021529">
    <property type="entry name" value="DUF2798"/>
</dbReference>
<evidence type="ECO:0000256" key="1">
    <source>
        <dbReference type="SAM" id="Phobius"/>
    </source>
</evidence>
<accession>A0ABU1IFX8</accession>
<feature type="transmembrane region" description="Helical" evidence="1">
    <location>
        <begin position="33"/>
        <end position="57"/>
    </location>
</feature>
<feature type="transmembrane region" description="Helical" evidence="1">
    <location>
        <begin position="69"/>
        <end position="87"/>
    </location>
</feature>
<organism evidence="2 3">
    <name type="scientific">Paracidovorax wautersii</name>
    <dbReference type="NCBI Taxonomy" id="1177982"/>
    <lineage>
        <taxon>Bacteria</taxon>
        <taxon>Pseudomonadati</taxon>
        <taxon>Pseudomonadota</taxon>
        <taxon>Betaproteobacteria</taxon>
        <taxon>Burkholderiales</taxon>
        <taxon>Comamonadaceae</taxon>
        <taxon>Paracidovorax</taxon>
    </lineage>
</organism>
<keyword evidence="1" id="KW-0812">Transmembrane</keyword>
<dbReference type="Pfam" id="PF11391">
    <property type="entry name" value="DUF2798"/>
    <property type="match status" value="1"/>
</dbReference>
<gene>
    <name evidence="2" type="ORF">QE399_003816</name>
</gene>
<evidence type="ECO:0000313" key="2">
    <source>
        <dbReference type="EMBL" id="MDR6216127.1"/>
    </source>
</evidence>
<keyword evidence="1" id="KW-1133">Transmembrane helix</keyword>
<sequence length="101" mass="10623">MTSVPPSAAATPLPADAAPPRIGRLPRKLHRRFAPVVFAFYMAGIMAFLMCCVIVGASGGIDAGYLQRVLKAYALAMPVAFGCVMLVRPVVGRLVAATVHL</sequence>
<proteinExistence type="predicted"/>
<keyword evidence="3" id="KW-1185">Reference proteome</keyword>
<dbReference type="EMBL" id="JAVIZX010000001">
    <property type="protein sequence ID" value="MDR6216127.1"/>
    <property type="molecule type" value="Genomic_DNA"/>
</dbReference>
<reference evidence="2 3" key="1">
    <citation type="submission" date="2023-08" db="EMBL/GenBank/DDBJ databases">
        <title>Functional and genomic diversity of the sorghum phyllosphere microbiome.</title>
        <authorList>
            <person name="Shade A."/>
        </authorList>
    </citation>
    <scope>NUCLEOTIDE SEQUENCE [LARGE SCALE GENOMIC DNA]</scope>
    <source>
        <strain evidence="2 3">SORGH_AS_0335</strain>
    </source>
</reference>